<evidence type="ECO:0000256" key="2">
    <source>
        <dbReference type="SAM" id="SignalP"/>
    </source>
</evidence>
<reference evidence="3 4" key="1">
    <citation type="journal article" date="2012" name="Genome Biol.">
        <title>Sequencing three crocodilian genomes to illuminate the evolution of archosaurs and amniotes.</title>
        <authorList>
            <person name="St John J.A."/>
            <person name="Braun E.L."/>
            <person name="Isberg S.R."/>
            <person name="Miles L.G."/>
            <person name="Chong A.Y."/>
            <person name="Gongora J."/>
            <person name="Dalzell P."/>
            <person name="Moran C."/>
            <person name="Bed'hom B."/>
            <person name="Abzhanov A."/>
            <person name="Burgess S.C."/>
            <person name="Cooksey A.M."/>
            <person name="Castoe T.A."/>
            <person name="Crawford N.G."/>
            <person name="Densmore L.D."/>
            <person name="Drew J.C."/>
            <person name="Edwards S.V."/>
            <person name="Faircloth B.C."/>
            <person name="Fujita M.K."/>
            <person name="Greenwold M.J."/>
            <person name="Hoffmann F.G."/>
            <person name="Howard J.M."/>
            <person name="Iguchi T."/>
            <person name="Janes D.E."/>
            <person name="Khan S.Y."/>
            <person name="Kohno S."/>
            <person name="de Koning A.J."/>
            <person name="Lance S.L."/>
            <person name="McCarthy F.M."/>
            <person name="McCormack J.E."/>
            <person name="Merchant M.E."/>
            <person name="Peterson D.G."/>
            <person name="Pollock D.D."/>
            <person name="Pourmand N."/>
            <person name="Raney B.J."/>
            <person name="Roessler K.A."/>
            <person name="Sanford J.R."/>
            <person name="Sawyer R.H."/>
            <person name="Schmidt C.J."/>
            <person name="Triplett E.W."/>
            <person name="Tuberville T.D."/>
            <person name="Venegas-Anaya M."/>
            <person name="Howard J.T."/>
            <person name="Jarvis E.D."/>
            <person name="Guillette L.J.Jr."/>
            <person name="Glenn T.C."/>
            <person name="Green R.E."/>
            <person name="Ray D.A."/>
        </authorList>
    </citation>
    <scope>NUCLEOTIDE SEQUENCE [LARGE SCALE GENOMIC DNA]</scope>
    <source>
        <strain evidence="3">KSC_2009_1</strain>
    </source>
</reference>
<protein>
    <submittedName>
        <fullName evidence="3">Uncharacterized protein</fullName>
    </submittedName>
</protein>
<comment type="caution">
    <text evidence="3">The sequence shown here is derived from an EMBL/GenBank/DDBJ whole genome shotgun (WGS) entry which is preliminary data.</text>
</comment>
<dbReference type="Proteomes" id="UP000050525">
    <property type="component" value="Unassembled WGS sequence"/>
</dbReference>
<keyword evidence="4" id="KW-1185">Reference proteome</keyword>
<sequence>MAPPASGPGSDDQCPTILLALLACCTDYCLAQGRFTPHGSAMPSDLLPVRNMLSQGCHCHHTAAATRDTNKGLHNATSRAALTLLGLQPCRFWAHHTTQHWWLYLIQQTWDNDQWLDGFHMNQATFQDLLQQLWPHLEHQDTDICPALPTDIRLALMMLKLAMSASLWEQCIKPGHAHLFPLSHANTRNAVAKVPGGPNPVVRCQESTALFQGRLANQCRHAAIKRAHAGAGTGPSFSCVGCFLLFFLLVQRSLQLQLHASCSFGSVQLCTGSACLPLPISSQCGTNSSCHLLIPINIQKSQEVYQKMRGGPALFTAVCWDQEEEGDAEEKPGTRSCPGKALTDLDPGPTSHLGFMPPAHPSEAEWVPADAHHGDSKQCLQK</sequence>
<gene>
    <name evidence="3" type="ORF">Y1Q_0022558</name>
</gene>
<dbReference type="EMBL" id="AKHW03002395">
    <property type="protein sequence ID" value="KYO38952.1"/>
    <property type="molecule type" value="Genomic_DNA"/>
</dbReference>
<evidence type="ECO:0000313" key="4">
    <source>
        <dbReference type="Proteomes" id="UP000050525"/>
    </source>
</evidence>
<feature type="chain" id="PRO_5007586263" evidence="2">
    <location>
        <begin position="32"/>
        <end position="382"/>
    </location>
</feature>
<feature type="region of interest" description="Disordered" evidence="1">
    <location>
        <begin position="325"/>
        <end position="382"/>
    </location>
</feature>
<accession>A0A151NQ33</accession>
<organism evidence="3 4">
    <name type="scientific">Alligator mississippiensis</name>
    <name type="common">American alligator</name>
    <dbReference type="NCBI Taxonomy" id="8496"/>
    <lineage>
        <taxon>Eukaryota</taxon>
        <taxon>Metazoa</taxon>
        <taxon>Chordata</taxon>
        <taxon>Craniata</taxon>
        <taxon>Vertebrata</taxon>
        <taxon>Euteleostomi</taxon>
        <taxon>Archelosauria</taxon>
        <taxon>Archosauria</taxon>
        <taxon>Crocodylia</taxon>
        <taxon>Alligatoridae</taxon>
        <taxon>Alligatorinae</taxon>
        <taxon>Alligator</taxon>
    </lineage>
</organism>
<proteinExistence type="predicted"/>
<keyword evidence="2" id="KW-0732">Signal</keyword>
<feature type="signal peptide" evidence="2">
    <location>
        <begin position="1"/>
        <end position="31"/>
    </location>
</feature>
<evidence type="ECO:0000256" key="1">
    <source>
        <dbReference type="SAM" id="MobiDB-lite"/>
    </source>
</evidence>
<name>A0A151NQ33_ALLMI</name>
<dbReference type="AlphaFoldDB" id="A0A151NQ33"/>
<evidence type="ECO:0000313" key="3">
    <source>
        <dbReference type="EMBL" id="KYO38952.1"/>
    </source>
</evidence>